<comment type="similarity">
    <text evidence="1">Belongs to the DeSI family.</text>
</comment>
<dbReference type="PROSITE" id="PS51858">
    <property type="entry name" value="PPPDE"/>
    <property type="match status" value="1"/>
</dbReference>
<feature type="compositionally biased region" description="Low complexity" evidence="4">
    <location>
        <begin position="653"/>
        <end position="663"/>
    </location>
</feature>
<evidence type="ECO:0000256" key="3">
    <source>
        <dbReference type="ARBA" id="ARBA00022801"/>
    </source>
</evidence>
<dbReference type="RefSeq" id="XP_018451674.1">
    <property type="nucleotide sequence ID" value="XM_018596172.2"/>
</dbReference>
<keyword evidence="3" id="KW-0378">Hydrolase</keyword>
<feature type="compositionally biased region" description="Basic residues" evidence="4">
    <location>
        <begin position="194"/>
        <end position="209"/>
    </location>
</feature>
<feature type="region of interest" description="Disordered" evidence="4">
    <location>
        <begin position="1005"/>
        <end position="1024"/>
    </location>
</feature>
<dbReference type="GO" id="GO:0006508">
    <property type="term" value="P:proteolysis"/>
    <property type="evidence" value="ECO:0007669"/>
    <property type="project" value="UniProtKB-KW"/>
</dbReference>
<evidence type="ECO:0000256" key="1">
    <source>
        <dbReference type="ARBA" id="ARBA00008140"/>
    </source>
</evidence>
<feature type="region of interest" description="Disordered" evidence="4">
    <location>
        <begin position="755"/>
        <end position="869"/>
    </location>
</feature>
<organism evidence="6 7">
    <name type="scientific">Raphanus sativus</name>
    <name type="common">Radish</name>
    <name type="synonym">Raphanus raphanistrum var. sativus</name>
    <dbReference type="NCBI Taxonomy" id="3726"/>
    <lineage>
        <taxon>Eukaryota</taxon>
        <taxon>Viridiplantae</taxon>
        <taxon>Streptophyta</taxon>
        <taxon>Embryophyta</taxon>
        <taxon>Tracheophyta</taxon>
        <taxon>Spermatophyta</taxon>
        <taxon>Magnoliopsida</taxon>
        <taxon>eudicotyledons</taxon>
        <taxon>Gunneridae</taxon>
        <taxon>Pentapetalae</taxon>
        <taxon>rosids</taxon>
        <taxon>malvids</taxon>
        <taxon>Brassicales</taxon>
        <taxon>Brassicaceae</taxon>
        <taxon>Brassiceae</taxon>
        <taxon>Raphanus</taxon>
    </lineage>
</organism>
<sequence length="1024" mass="115291">MAEVVLHIYDVTNSGSEIDSFYKDGIGPIAGVFHCAIQVYGEDEWSYGCCEQGTGVFSCAITKNPMYAYREKIVLGKTDCTIFMVDQILRELSREWSGQTYDLLSKNCNHFCDVLCGRLGVPKLPGWVNRFANDGDAALEVAEDTKMRVKEAKAELVSTSKVASSFSNVSSDMTNSSTSTGWNMKMQGTWKMVAKRSRSSTKRVKKQVTRSRDIEAEYKSATSTSAEGDSGSEKLGVSIPGQHFAERVEHVPLKKRRFMVPSPSPLNRSFARGEDSQHRAQINHSLPVSRLNPNLMSGKTSKVFDDKPDCGGHDFYGIKILAEVACSSGMSSEIASAVDGQIVEHAREQEALAFSPNDSSTGTVDVSGKDTTIESSDKVEEGKSKILVPQNASVDILGHASAANQSERHNMVASSSMIVTRNISIAVSNESSTDGPRENLEAGDSRHLATQSELATVSENLSGDERTGKSKNSECITDDRLHWDLNLPTDAWGQPCDVVDEISGRYSDGEVTESITESRHVDGSNDYPTGLIASDVRMNSQLLSGPSAGESVRNGKECQSGYDSQFEDGELREPYPWEENEGDSEDVEQVDYGSEPEKERLYSLGESNENKLEDIEKEIVAETKCGAVKSKSSDVHEGNNDVEKHVVVCMNNSHSKGSSPSRSFRSKQFRESHTHEPIRRRRPDSYEELSERDAGPNKYVGRERTEMRMQNRSPRRRQFSGWDSRRRFSPPIYKGGEYRFGRQTVVEDRVMMSGFDQPGPGPSPGSRGYVRRHFSNGGYQGRFRRFPDGNGNRDFRDANRSFPPGDANDYPSRMHINRMNGRRERSNSPPVFRRRLHDPQSRSRSRSRSPVSWNGRNRSPPGFRGDENRMERVRFPFQKRFPLNQETGFMLQQRNQRNSRFFDGRNKDGGWENHHNDLRGRTGRMFRSEQRFDNMRRVNSENNSNFRPFVRHNNNNSRRFDDDGGSRGEGFKYKGAEEKNEYEMMVHRPQTMEEDGGRLRLDGEQLDTLVSKDNKNNNEASLTK</sequence>
<proteinExistence type="inferred from homology"/>
<feature type="compositionally biased region" description="Basic and acidic residues" evidence="4">
    <location>
        <begin position="367"/>
        <end position="380"/>
    </location>
</feature>
<accession>A0A6J0KX40</accession>
<dbReference type="GO" id="GO:0008233">
    <property type="term" value="F:peptidase activity"/>
    <property type="evidence" value="ECO:0007669"/>
    <property type="project" value="UniProtKB-KW"/>
</dbReference>
<feature type="compositionally biased region" description="Acidic residues" evidence="4">
    <location>
        <begin position="576"/>
        <end position="589"/>
    </location>
</feature>
<dbReference type="OrthoDB" id="1350766at2759"/>
<reference evidence="6" key="1">
    <citation type="journal article" date="2019" name="Database">
        <title>The radish genome database (RadishGD): an integrated information resource for radish genomics.</title>
        <authorList>
            <person name="Yu H.J."/>
            <person name="Baek S."/>
            <person name="Lee Y.J."/>
            <person name="Cho A."/>
            <person name="Mun J.H."/>
        </authorList>
    </citation>
    <scope>NUCLEOTIDE SEQUENCE [LARGE SCALE GENOMIC DNA]</scope>
    <source>
        <strain evidence="6">cv. WK10039</strain>
    </source>
</reference>
<feature type="compositionally biased region" description="Basic and acidic residues" evidence="4">
    <location>
        <begin position="958"/>
        <end position="974"/>
    </location>
</feature>
<dbReference type="AlphaFoldDB" id="A0A6J0KX40"/>
<dbReference type="PANTHER" id="PTHR34536">
    <property type="entry name" value="DENTIN SIALOPHOSPHOPROTEIN-LIKE PROTEIN"/>
    <property type="match status" value="1"/>
</dbReference>
<dbReference type="GeneID" id="108822955"/>
<dbReference type="InterPro" id="IPR008580">
    <property type="entry name" value="PPPDE_dom"/>
</dbReference>
<feature type="domain" description="PPPDE" evidence="5">
    <location>
        <begin position="2"/>
        <end position="139"/>
    </location>
</feature>
<evidence type="ECO:0000259" key="5">
    <source>
        <dbReference type="PROSITE" id="PS51858"/>
    </source>
</evidence>
<feature type="region of interest" description="Disordered" evidence="4">
    <location>
        <begin position="352"/>
        <end position="380"/>
    </location>
</feature>
<feature type="region of interest" description="Disordered" evidence="4">
    <location>
        <begin position="652"/>
        <end position="723"/>
    </location>
</feature>
<evidence type="ECO:0000256" key="4">
    <source>
        <dbReference type="SAM" id="MobiDB-lite"/>
    </source>
</evidence>
<dbReference type="SMART" id="SM01179">
    <property type="entry name" value="DUF862"/>
    <property type="match status" value="1"/>
</dbReference>
<reference evidence="7" key="2">
    <citation type="submission" date="2025-08" db="UniProtKB">
        <authorList>
            <consortium name="RefSeq"/>
        </authorList>
    </citation>
    <scope>IDENTIFICATION</scope>
    <source>
        <tissue evidence="7">Leaf</tissue>
    </source>
</reference>
<dbReference type="Gene3D" id="3.90.1720.30">
    <property type="entry name" value="PPPDE domains"/>
    <property type="match status" value="1"/>
</dbReference>
<keyword evidence="2" id="KW-0645">Protease</keyword>
<feature type="compositionally biased region" description="Basic and acidic residues" evidence="4">
    <location>
        <begin position="785"/>
        <end position="799"/>
    </location>
</feature>
<dbReference type="KEGG" id="rsz:108822955"/>
<dbReference type="InterPro" id="IPR042266">
    <property type="entry name" value="PPPDE_sf"/>
</dbReference>
<keyword evidence="6" id="KW-1185">Reference proteome</keyword>
<feature type="region of interest" description="Disordered" evidence="4">
    <location>
        <begin position="939"/>
        <end position="974"/>
    </location>
</feature>
<protein>
    <submittedName>
        <fullName evidence="7">Uncharacterized protein LOC108822955</fullName>
    </submittedName>
</protein>
<dbReference type="PANTHER" id="PTHR34536:SF6">
    <property type="entry name" value="DENTIN SIALOPHOSPHOPROTEIN-LIKE PROTEIN"/>
    <property type="match status" value="1"/>
</dbReference>
<evidence type="ECO:0000313" key="6">
    <source>
        <dbReference type="Proteomes" id="UP000504610"/>
    </source>
</evidence>
<dbReference type="Proteomes" id="UP000504610">
    <property type="component" value="Chromosome 8"/>
</dbReference>
<gene>
    <name evidence="7" type="primary">LOC108822955</name>
</gene>
<name>A0A6J0KX40_RAPSA</name>
<dbReference type="Pfam" id="PF05903">
    <property type="entry name" value="Peptidase_C97"/>
    <property type="match status" value="1"/>
</dbReference>
<feature type="region of interest" description="Disordered" evidence="4">
    <location>
        <begin position="194"/>
        <end position="233"/>
    </location>
</feature>
<feature type="region of interest" description="Disordered" evidence="4">
    <location>
        <begin position="541"/>
        <end position="595"/>
    </location>
</feature>
<feature type="compositionally biased region" description="Polar residues" evidence="4">
    <location>
        <begin position="940"/>
        <end position="957"/>
    </location>
</feature>
<evidence type="ECO:0000256" key="2">
    <source>
        <dbReference type="ARBA" id="ARBA00022670"/>
    </source>
</evidence>
<feature type="compositionally biased region" description="Polar residues" evidence="4">
    <location>
        <begin position="356"/>
        <end position="366"/>
    </location>
</feature>
<evidence type="ECO:0000313" key="7">
    <source>
        <dbReference type="RefSeq" id="XP_018451674.1"/>
    </source>
</evidence>
<feature type="compositionally biased region" description="Basic and acidic residues" evidence="4">
    <location>
        <begin position="668"/>
        <end position="709"/>
    </location>
</feature>